<dbReference type="InterPro" id="IPR043131">
    <property type="entry name" value="BCAT-like_N"/>
</dbReference>
<dbReference type="GO" id="GO:0052656">
    <property type="term" value="F:L-isoleucine-2-oxoglutarate transaminase activity"/>
    <property type="evidence" value="ECO:0007669"/>
    <property type="project" value="RHEA"/>
</dbReference>
<dbReference type="PANTHER" id="PTHR42825:SF2">
    <property type="entry name" value="BRANCHED-CHAIN-AMINO-ACID AMINOTRANSFERASE 3, CHLOROPLASTIC-RELATED"/>
    <property type="match status" value="1"/>
</dbReference>
<comment type="similarity">
    <text evidence="2 7">Belongs to the class-IV pyridoxal-phosphate-dependent aminotransferase family.</text>
</comment>
<dbReference type="OMA" id="LTEVFAC"/>
<evidence type="ECO:0000256" key="6">
    <source>
        <dbReference type="PIRSR" id="PIRSR006468-1"/>
    </source>
</evidence>
<keyword evidence="4 9" id="KW-0808">Transferase</keyword>
<evidence type="ECO:0000256" key="4">
    <source>
        <dbReference type="ARBA" id="ARBA00022679"/>
    </source>
</evidence>
<dbReference type="PANTHER" id="PTHR42825">
    <property type="entry name" value="AMINO ACID AMINOTRANSFERASE"/>
    <property type="match status" value="1"/>
</dbReference>
<evidence type="ECO:0000313" key="10">
    <source>
        <dbReference type="EMBL" id="GAQ81969.1"/>
    </source>
</evidence>
<dbReference type="InterPro" id="IPR036038">
    <property type="entry name" value="Aminotransferase-like"/>
</dbReference>
<dbReference type="Gene3D" id="3.30.470.10">
    <property type="match status" value="1"/>
</dbReference>
<evidence type="ECO:0000313" key="11">
    <source>
        <dbReference type="Proteomes" id="UP000054558"/>
    </source>
</evidence>
<dbReference type="GO" id="GO:0008652">
    <property type="term" value="P:amino acid biosynthetic process"/>
    <property type="evidence" value="ECO:0007669"/>
    <property type="project" value="UniProtKB-KW"/>
</dbReference>
<dbReference type="InterPro" id="IPR033939">
    <property type="entry name" value="BCAT_family"/>
</dbReference>
<protein>
    <recommendedName>
        <fullName evidence="9">Branched-chain-amino-acid aminotransferase</fullName>
        <ecNumber evidence="9">2.6.1.42</ecNumber>
    </recommendedName>
</protein>
<reference evidence="10 11" key="1">
    <citation type="journal article" date="2014" name="Nat. Commun.">
        <title>Klebsormidium flaccidum genome reveals primary factors for plant terrestrial adaptation.</title>
        <authorList>
            <person name="Hori K."/>
            <person name="Maruyama F."/>
            <person name="Fujisawa T."/>
            <person name="Togashi T."/>
            <person name="Yamamoto N."/>
            <person name="Seo M."/>
            <person name="Sato S."/>
            <person name="Yamada T."/>
            <person name="Mori H."/>
            <person name="Tajima N."/>
            <person name="Moriyama T."/>
            <person name="Ikeuchi M."/>
            <person name="Watanabe M."/>
            <person name="Wada H."/>
            <person name="Kobayashi K."/>
            <person name="Saito M."/>
            <person name="Masuda T."/>
            <person name="Sasaki-Sekimoto Y."/>
            <person name="Mashiguchi K."/>
            <person name="Awai K."/>
            <person name="Shimojima M."/>
            <person name="Masuda S."/>
            <person name="Iwai M."/>
            <person name="Nobusawa T."/>
            <person name="Narise T."/>
            <person name="Kondo S."/>
            <person name="Saito H."/>
            <person name="Sato R."/>
            <person name="Murakawa M."/>
            <person name="Ihara Y."/>
            <person name="Oshima-Yamada Y."/>
            <person name="Ohtaka K."/>
            <person name="Satoh M."/>
            <person name="Sonobe K."/>
            <person name="Ishii M."/>
            <person name="Ohtani R."/>
            <person name="Kanamori-Sato M."/>
            <person name="Honoki R."/>
            <person name="Miyazaki D."/>
            <person name="Mochizuki H."/>
            <person name="Umetsu J."/>
            <person name="Higashi K."/>
            <person name="Shibata D."/>
            <person name="Kamiya Y."/>
            <person name="Sato N."/>
            <person name="Nakamura Y."/>
            <person name="Tabata S."/>
            <person name="Ida S."/>
            <person name="Kurokawa K."/>
            <person name="Ohta H."/>
        </authorList>
    </citation>
    <scope>NUCLEOTIDE SEQUENCE [LARGE SCALE GENOMIC DNA]</scope>
    <source>
        <strain evidence="10 11">NIES-2285</strain>
    </source>
</reference>
<dbReference type="EC" id="2.6.1.42" evidence="9"/>
<evidence type="ECO:0000256" key="5">
    <source>
        <dbReference type="ARBA" id="ARBA00022898"/>
    </source>
</evidence>
<dbReference type="NCBIfam" id="TIGR01123">
    <property type="entry name" value="ilvE_II"/>
    <property type="match status" value="1"/>
</dbReference>
<dbReference type="InterPro" id="IPR005786">
    <property type="entry name" value="B_amino_transII"/>
</dbReference>
<dbReference type="GO" id="GO:0009082">
    <property type="term" value="P:branched-chain amino acid biosynthetic process"/>
    <property type="evidence" value="ECO:0007669"/>
    <property type="project" value="UniProtKB-KW"/>
</dbReference>
<keyword evidence="5 8" id="KW-0663">Pyridoxal phosphate</keyword>
<dbReference type="InterPro" id="IPR043132">
    <property type="entry name" value="BCAT-like_C"/>
</dbReference>
<dbReference type="PROSITE" id="PS00770">
    <property type="entry name" value="AA_TRANSFER_CLASS_4"/>
    <property type="match status" value="1"/>
</dbReference>
<dbReference type="AlphaFoldDB" id="A0A0U9HN89"/>
<dbReference type="PIRSF" id="PIRSF006468">
    <property type="entry name" value="BCAT1"/>
    <property type="match status" value="1"/>
</dbReference>
<keyword evidence="3 9" id="KW-0032">Aminotransferase</keyword>
<dbReference type="InterPro" id="IPR001544">
    <property type="entry name" value="Aminotrans_IV"/>
</dbReference>
<keyword evidence="9" id="KW-0028">Amino-acid biosynthesis</keyword>
<keyword evidence="9" id="KW-0100">Branched-chain amino acid biosynthesis</keyword>
<accession>A0A0U9HN89</accession>
<dbReference type="Pfam" id="PF01063">
    <property type="entry name" value="Aminotran_4"/>
    <property type="match status" value="1"/>
</dbReference>
<evidence type="ECO:0000256" key="9">
    <source>
        <dbReference type="RuleBase" id="RU004517"/>
    </source>
</evidence>
<dbReference type="GO" id="GO:0052654">
    <property type="term" value="F:L-leucine-2-oxoglutarate transaminase activity"/>
    <property type="evidence" value="ECO:0007669"/>
    <property type="project" value="RHEA"/>
</dbReference>
<dbReference type="OrthoDB" id="409992at2759"/>
<dbReference type="CDD" id="cd01557">
    <property type="entry name" value="BCAT_beta_family"/>
    <property type="match status" value="1"/>
</dbReference>
<dbReference type="Proteomes" id="UP000054558">
    <property type="component" value="Unassembled WGS sequence"/>
</dbReference>
<dbReference type="InterPro" id="IPR018300">
    <property type="entry name" value="Aminotrans_IV_CS"/>
</dbReference>
<comment type="catalytic activity">
    <reaction evidence="9">
        <text>L-leucine + 2-oxoglutarate = 4-methyl-2-oxopentanoate + L-glutamate</text>
        <dbReference type="Rhea" id="RHEA:18321"/>
        <dbReference type="ChEBI" id="CHEBI:16810"/>
        <dbReference type="ChEBI" id="CHEBI:17865"/>
        <dbReference type="ChEBI" id="CHEBI:29985"/>
        <dbReference type="ChEBI" id="CHEBI:57427"/>
        <dbReference type="EC" id="2.6.1.42"/>
    </reaction>
</comment>
<dbReference type="NCBIfam" id="NF009897">
    <property type="entry name" value="PRK13357.1"/>
    <property type="match status" value="1"/>
</dbReference>
<dbReference type="FunFam" id="3.20.10.10:FF:000003">
    <property type="entry name" value="Branched-chain-amino-acid aminotransferase"/>
    <property type="match status" value="1"/>
</dbReference>
<name>A0A0U9HN89_KLENI</name>
<dbReference type="Gene3D" id="3.20.10.10">
    <property type="entry name" value="D-amino Acid Aminotransferase, subunit A, domain 2"/>
    <property type="match status" value="1"/>
</dbReference>
<keyword evidence="11" id="KW-1185">Reference proteome</keyword>
<dbReference type="GO" id="GO:0052655">
    <property type="term" value="F:L-valine-2-oxoglutarate transaminase activity"/>
    <property type="evidence" value="ECO:0007669"/>
    <property type="project" value="RHEA"/>
</dbReference>
<dbReference type="SUPFAM" id="SSF56752">
    <property type="entry name" value="D-aminoacid aminotransferase-like PLP-dependent enzymes"/>
    <property type="match status" value="1"/>
</dbReference>
<dbReference type="STRING" id="105231.A0A0U9HN89"/>
<evidence type="ECO:0000256" key="3">
    <source>
        <dbReference type="ARBA" id="ARBA00022576"/>
    </source>
</evidence>
<comment type="cofactor">
    <cofactor evidence="1 8">
        <name>pyridoxal 5'-phosphate</name>
        <dbReference type="ChEBI" id="CHEBI:597326"/>
    </cofactor>
</comment>
<evidence type="ECO:0000256" key="1">
    <source>
        <dbReference type="ARBA" id="ARBA00001933"/>
    </source>
</evidence>
<evidence type="ECO:0000256" key="7">
    <source>
        <dbReference type="RuleBase" id="RU004106"/>
    </source>
</evidence>
<feature type="modified residue" description="N6-(pyridoxal phosphate)lysine" evidence="6">
    <location>
        <position position="256"/>
    </location>
</feature>
<dbReference type="EMBL" id="DF237045">
    <property type="protein sequence ID" value="GAQ81969.1"/>
    <property type="molecule type" value="Genomic_DNA"/>
</dbReference>
<dbReference type="GO" id="GO:0004084">
    <property type="term" value="F:branched-chain-amino-acid transaminase activity"/>
    <property type="evidence" value="ECO:0000318"/>
    <property type="project" value="GO_Central"/>
</dbReference>
<sequence>METRAHQSQMPSERLRLKSSRLLISGQGASELRSCLQALPWNQEGTRLQGARADIRTPAAAASAVAAPTSKSTVDIDWDNIGFGIRDTDYMYVATCQLGTEEWRGSLRPFGNMTMSPSAAVLNYGQGVFEGLKASRTADGRILLFRPEENAARMTYGAGRMSMPAPPKDLFLDAVKQTVLANEAWIPPYGKGSLYIRPLLIGTGAVLGLAPAPEFTFLVFVSPVGSYFKTGQMSPLDLYVEEVFKRASPGGSGGVKTISNYAPVLMTQLNAKKQGFADVIYLDAVENKYVEEVSSCNIFVVKGKTIVTPELKGTILPGITRKSVMELARSKGFDVSEERVSIEDLLAGDEVFCTGTAVVISAVGSVTYQGKKREYHTGQPGPVAQDLYKTLTDLQTGRSPDTLGWTIQLS</sequence>
<proteinExistence type="inferred from homology"/>
<evidence type="ECO:0000256" key="2">
    <source>
        <dbReference type="ARBA" id="ARBA00009320"/>
    </source>
</evidence>
<organism evidence="10 11">
    <name type="scientific">Klebsormidium nitens</name>
    <name type="common">Green alga</name>
    <name type="synonym">Ulothrix nitens</name>
    <dbReference type="NCBI Taxonomy" id="105231"/>
    <lineage>
        <taxon>Eukaryota</taxon>
        <taxon>Viridiplantae</taxon>
        <taxon>Streptophyta</taxon>
        <taxon>Klebsormidiophyceae</taxon>
        <taxon>Klebsormidiales</taxon>
        <taxon>Klebsormidiaceae</taxon>
        <taxon>Klebsormidium</taxon>
    </lineage>
</organism>
<comment type="catalytic activity">
    <reaction evidence="9">
        <text>L-isoleucine + 2-oxoglutarate = (S)-3-methyl-2-oxopentanoate + L-glutamate</text>
        <dbReference type="Rhea" id="RHEA:24801"/>
        <dbReference type="ChEBI" id="CHEBI:16810"/>
        <dbReference type="ChEBI" id="CHEBI:29985"/>
        <dbReference type="ChEBI" id="CHEBI:35146"/>
        <dbReference type="ChEBI" id="CHEBI:58045"/>
        <dbReference type="EC" id="2.6.1.42"/>
    </reaction>
</comment>
<evidence type="ECO:0000256" key="8">
    <source>
        <dbReference type="RuleBase" id="RU004516"/>
    </source>
</evidence>
<comment type="catalytic activity">
    <reaction evidence="9">
        <text>L-valine + 2-oxoglutarate = 3-methyl-2-oxobutanoate + L-glutamate</text>
        <dbReference type="Rhea" id="RHEA:24813"/>
        <dbReference type="ChEBI" id="CHEBI:11851"/>
        <dbReference type="ChEBI" id="CHEBI:16810"/>
        <dbReference type="ChEBI" id="CHEBI:29985"/>
        <dbReference type="ChEBI" id="CHEBI:57762"/>
        <dbReference type="EC" id="2.6.1.42"/>
    </reaction>
</comment>
<gene>
    <name evidence="10" type="ORF">KFL_000960200</name>
</gene>